<gene>
    <name evidence="2" type="ORF">J2S57_002207</name>
</gene>
<dbReference type="PANTHER" id="PTHR28208">
    <property type="entry name" value="PHOSPHATIDATE PHOSPHATASE APP1"/>
    <property type="match status" value="1"/>
</dbReference>
<dbReference type="RefSeq" id="WP_307241258.1">
    <property type="nucleotide sequence ID" value="NZ_JAUSQZ010000001.1"/>
</dbReference>
<protein>
    <submittedName>
        <fullName evidence="2">Phosphatidate phosphatase APP1</fullName>
    </submittedName>
</protein>
<feature type="domain" description="Phosphatidate phosphatase APP1 catalytic" evidence="1">
    <location>
        <begin position="147"/>
        <end position="298"/>
    </location>
</feature>
<comment type="caution">
    <text evidence="2">The sequence shown here is derived from an EMBL/GenBank/DDBJ whole genome shotgun (WGS) entry which is preliminary data.</text>
</comment>
<dbReference type="InterPro" id="IPR052935">
    <property type="entry name" value="Mg2+_PAP"/>
</dbReference>
<keyword evidence="3" id="KW-1185">Reference proteome</keyword>
<dbReference type="InterPro" id="IPR019236">
    <property type="entry name" value="APP1_cat"/>
</dbReference>
<reference evidence="2 3" key="1">
    <citation type="submission" date="2023-07" db="EMBL/GenBank/DDBJ databases">
        <title>Sequencing the genomes of 1000 actinobacteria strains.</title>
        <authorList>
            <person name="Klenk H.-P."/>
        </authorList>
    </citation>
    <scope>NUCLEOTIDE SEQUENCE [LARGE SCALE GENOMIC DNA]</scope>
    <source>
        <strain evidence="2 3">DSM 44388</strain>
    </source>
</reference>
<name>A0ABT9P1C0_9ACTN</name>
<organism evidence="2 3">
    <name type="scientific">Kineosporia succinea</name>
    <dbReference type="NCBI Taxonomy" id="84632"/>
    <lineage>
        <taxon>Bacteria</taxon>
        <taxon>Bacillati</taxon>
        <taxon>Actinomycetota</taxon>
        <taxon>Actinomycetes</taxon>
        <taxon>Kineosporiales</taxon>
        <taxon>Kineosporiaceae</taxon>
        <taxon>Kineosporia</taxon>
    </lineage>
</organism>
<dbReference type="PANTHER" id="PTHR28208:SF3">
    <property type="entry name" value="PHOSPHATIDATE PHOSPHATASE APP1"/>
    <property type="match status" value="1"/>
</dbReference>
<sequence>MSAPTGMHRGARIEDAVKGRIAVVLRRFGWLPLAVPYTGYGSAPTEREGWVRVLMRVKLSSPNTSAEESEGSGGRWWRKFFTVGLAGIPVVVRVGNRVHEVSSGRGGYVDVVLESDLPAGWHEVPVELEGRTPTAEQVRVVGPDEQFGLISDIDDTVMVTALPRPLLAFWNTFVVKETSRRPVPGMAQLYERVREQEPDGLVVYLSTGAWNVARAISRFLDRHSYPRGPLLMTDWGPTAEGWFRSGTKHKHRELRRLVSEFPQLRWVLAGDDGQHDPQLYEELADEVPDALRMVLIRQLTTVEQVLTHGSPLPPENQALRAPSPVPWLRGLDGIALAAQLDPVPPAST</sequence>
<dbReference type="EMBL" id="JAUSQZ010000001">
    <property type="protein sequence ID" value="MDP9826458.1"/>
    <property type="molecule type" value="Genomic_DNA"/>
</dbReference>
<dbReference type="Proteomes" id="UP001235712">
    <property type="component" value="Unassembled WGS sequence"/>
</dbReference>
<evidence type="ECO:0000313" key="3">
    <source>
        <dbReference type="Proteomes" id="UP001235712"/>
    </source>
</evidence>
<accession>A0ABT9P1C0</accession>
<evidence type="ECO:0000313" key="2">
    <source>
        <dbReference type="EMBL" id="MDP9826458.1"/>
    </source>
</evidence>
<dbReference type="Pfam" id="PF09949">
    <property type="entry name" value="APP1_cat"/>
    <property type="match status" value="1"/>
</dbReference>
<evidence type="ECO:0000259" key="1">
    <source>
        <dbReference type="Pfam" id="PF09949"/>
    </source>
</evidence>
<proteinExistence type="predicted"/>